<evidence type="ECO:0000313" key="3">
    <source>
        <dbReference type="EnsemblMetazoa" id="CJA04184.1"/>
    </source>
</evidence>
<evidence type="ECO:0000256" key="2">
    <source>
        <dbReference type="SAM" id="MobiDB-lite"/>
    </source>
</evidence>
<reference evidence="3" key="2">
    <citation type="submission" date="2022-06" db="UniProtKB">
        <authorList>
            <consortium name="EnsemblMetazoa"/>
        </authorList>
    </citation>
    <scope>IDENTIFICATION</scope>
    <source>
        <strain evidence="3">DF5081</strain>
    </source>
</reference>
<dbReference type="Proteomes" id="UP000005237">
    <property type="component" value="Unassembled WGS sequence"/>
</dbReference>
<feature type="compositionally biased region" description="Basic and acidic residues" evidence="2">
    <location>
        <begin position="1"/>
        <end position="24"/>
    </location>
</feature>
<evidence type="ECO:0000256" key="1">
    <source>
        <dbReference type="SAM" id="Coils"/>
    </source>
</evidence>
<evidence type="ECO:0000313" key="4">
    <source>
        <dbReference type="Proteomes" id="UP000005237"/>
    </source>
</evidence>
<organism evidence="3 4">
    <name type="scientific">Caenorhabditis japonica</name>
    <dbReference type="NCBI Taxonomy" id="281687"/>
    <lineage>
        <taxon>Eukaryota</taxon>
        <taxon>Metazoa</taxon>
        <taxon>Ecdysozoa</taxon>
        <taxon>Nematoda</taxon>
        <taxon>Chromadorea</taxon>
        <taxon>Rhabditida</taxon>
        <taxon>Rhabditina</taxon>
        <taxon>Rhabditomorpha</taxon>
        <taxon>Rhabditoidea</taxon>
        <taxon>Rhabditidae</taxon>
        <taxon>Peloderinae</taxon>
        <taxon>Caenorhabditis</taxon>
    </lineage>
</organism>
<sequence length="249" mass="28572">MANHSKEVIREKLSKEKSSEKDSEEKIDEILNPQKKRLEQLRLRKEREAALERPIGKSRSRPFSKEVTSKSPGKNLKMSAEAVDCEYDVEEEQVDEEIKNAKNETLKKLLMDKQRLEKALRLATENEKKLKDMQEAAVVWFGKYESILDDLDEQLTTYDSNRKTLVQNIITQAKPLCDNWKESRKTMTAMKFSGLGISTGSMFSSIAHYGISILRQILFAMAYCRDLISPSESPRNSNLSYRGISPKTS</sequence>
<proteinExistence type="predicted"/>
<reference evidence="4" key="1">
    <citation type="submission" date="2010-08" db="EMBL/GenBank/DDBJ databases">
        <authorList>
            <consortium name="Caenorhabditis japonica Sequencing Consortium"/>
            <person name="Wilson R.K."/>
        </authorList>
    </citation>
    <scope>NUCLEOTIDE SEQUENCE [LARGE SCALE GENOMIC DNA]</scope>
    <source>
        <strain evidence="4">DF5081</strain>
    </source>
</reference>
<feature type="region of interest" description="Disordered" evidence="2">
    <location>
        <begin position="1"/>
        <end position="36"/>
    </location>
</feature>
<protein>
    <submittedName>
        <fullName evidence="3">Uncharacterized protein</fullName>
    </submittedName>
</protein>
<dbReference type="EnsemblMetazoa" id="CJA04184.1">
    <property type="protein sequence ID" value="CJA04184.1"/>
    <property type="gene ID" value="WBGene00123388"/>
</dbReference>
<feature type="region of interest" description="Disordered" evidence="2">
    <location>
        <begin position="48"/>
        <end position="73"/>
    </location>
</feature>
<name>A0A8R1DJY5_CAEJA</name>
<accession>A0A8R1DJY5</accession>
<keyword evidence="4" id="KW-1185">Reference proteome</keyword>
<dbReference type="AlphaFoldDB" id="A0A8R1DJY5"/>
<feature type="coiled-coil region" evidence="1">
    <location>
        <begin position="99"/>
        <end position="136"/>
    </location>
</feature>
<keyword evidence="1" id="KW-0175">Coiled coil</keyword>